<organism evidence="27 28">
    <name type="scientific">Coturnix japonica</name>
    <name type="common">Japanese quail</name>
    <name type="synonym">Coturnix coturnix japonica</name>
    <dbReference type="NCBI Taxonomy" id="93934"/>
    <lineage>
        <taxon>Eukaryota</taxon>
        <taxon>Metazoa</taxon>
        <taxon>Chordata</taxon>
        <taxon>Craniata</taxon>
        <taxon>Vertebrata</taxon>
        <taxon>Euteleostomi</taxon>
        <taxon>Archelosauria</taxon>
        <taxon>Archosauria</taxon>
        <taxon>Dinosauria</taxon>
        <taxon>Saurischia</taxon>
        <taxon>Theropoda</taxon>
        <taxon>Coelurosauria</taxon>
        <taxon>Aves</taxon>
        <taxon>Neognathae</taxon>
        <taxon>Galloanserae</taxon>
        <taxon>Galliformes</taxon>
        <taxon>Phasianidae</taxon>
        <taxon>Perdicinae</taxon>
        <taxon>Coturnix</taxon>
    </lineage>
</organism>
<dbReference type="InterPro" id="IPR003146">
    <property type="entry name" value="M14A_act_pep"/>
</dbReference>
<dbReference type="OrthoDB" id="3626597at2759"/>
<dbReference type="GO" id="GO:0006508">
    <property type="term" value="P:proteolysis"/>
    <property type="evidence" value="ECO:0007669"/>
    <property type="project" value="UniProtKB-KW"/>
</dbReference>
<gene>
    <name evidence="27" type="primary">CPB2</name>
</gene>
<reference evidence="27" key="1">
    <citation type="submission" date="2015-11" db="EMBL/GenBank/DDBJ databases">
        <authorList>
            <consortium name="International Coturnix japonica Genome Analysis Consortium"/>
            <person name="Warren W."/>
            <person name="Burt D.W."/>
            <person name="Antin P.B."/>
            <person name="Lanford R."/>
            <person name="Gros J."/>
            <person name="Wilson R.K."/>
        </authorList>
    </citation>
    <scope>NUCLEOTIDE SEQUENCE [LARGE SCALE GENOMIC DNA]</scope>
</reference>
<keyword evidence="12" id="KW-0482">Metalloprotease</keyword>
<keyword evidence="5" id="KW-0121">Carboxypeptidase</keyword>
<evidence type="ECO:0000256" key="10">
    <source>
        <dbReference type="ARBA" id="ARBA00022801"/>
    </source>
</evidence>
<dbReference type="GO" id="GO:0004181">
    <property type="term" value="F:metallocarboxypeptidase activity"/>
    <property type="evidence" value="ECO:0007669"/>
    <property type="project" value="InterPro"/>
</dbReference>
<evidence type="ECO:0000256" key="22">
    <source>
        <dbReference type="ARBA" id="ARBA00075534"/>
    </source>
</evidence>
<dbReference type="Pfam" id="PF00246">
    <property type="entry name" value="Peptidase_M14"/>
    <property type="match status" value="1"/>
</dbReference>
<dbReference type="SMART" id="SM00631">
    <property type="entry name" value="Zn_pept"/>
    <property type="match status" value="1"/>
</dbReference>
<dbReference type="Pfam" id="PF02244">
    <property type="entry name" value="Propep_M14"/>
    <property type="match status" value="1"/>
</dbReference>
<dbReference type="InterPro" id="IPR057247">
    <property type="entry name" value="CARBOXYPEPT_ZN_2"/>
</dbReference>
<dbReference type="Gene3D" id="3.30.70.340">
    <property type="entry name" value="Metallocarboxypeptidase-like"/>
    <property type="match status" value="1"/>
</dbReference>
<dbReference type="PANTHER" id="PTHR11705">
    <property type="entry name" value="PROTEASE FAMILY M14 CARBOXYPEPTIDASE A,B"/>
    <property type="match status" value="1"/>
</dbReference>
<reference evidence="27" key="3">
    <citation type="submission" date="2025-09" db="UniProtKB">
        <authorList>
            <consortium name="Ensembl"/>
        </authorList>
    </citation>
    <scope>IDENTIFICATION</scope>
</reference>
<evidence type="ECO:0000256" key="6">
    <source>
        <dbReference type="ARBA" id="ARBA00022670"/>
    </source>
</evidence>
<dbReference type="Proteomes" id="UP000694412">
    <property type="component" value="Chromosome 1"/>
</dbReference>
<feature type="chain" id="PRO_5034160265" description="Carboxypeptidase B2" evidence="25">
    <location>
        <begin position="20"/>
        <end position="422"/>
    </location>
</feature>
<keyword evidence="17" id="KW-0280">Fibrinolysis</keyword>
<dbReference type="GeneID" id="107308136"/>
<evidence type="ECO:0000256" key="18">
    <source>
        <dbReference type="ARBA" id="ARBA00050711"/>
    </source>
</evidence>
<dbReference type="InterPro" id="IPR033849">
    <property type="entry name" value="CPB2"/>
</dbReference>
<evidence type="ECO:0000256" key="23">
    <source>
        <dbReference type="ARBA" id="ARBA00078332"/>
    </source>
</evidence>
<dbReference type="PRINTS" id="PR00765">
    <property type="entry name" value="CRBOXYPTASEA"/>
</dbReference>
<evidence type="ECO:0000256" key="11">
    <source>
        <dbReference type="ARBA" id="ARBA00022833"/>
    </source>
</evidence>
<dbReference type="CTD" id="1361"/>
<dbReference type="FunFam" id="3.40.630.10:FF:000084">
    <property type="entry name" value="Carboxypeptidase B2"/>
    <property type="match status" value="1"/>
</dbReference>
<accession>A0A8C2UAX6</accession>
<keyword evidence="7" id="KW-0356">Hemostasis</keyword>
<dbReference type="Ensembl" id="ENSCJPT00005034232.1">
    <property type="protein sequence ID" value="ENSCJPP00005025144.1"/>
    <property type="gene ID" value="ENSCJPG00005019757.1"/>
</dbReference>
<evidence type="ECO:0000313" key="27">
    <source>
        <dbReference type="Ensembl" id="ENSCJPP00005025144.1"/>
    </source>
</evidence>
<evidence type="ECO:0000256" key="9">
    <source>
        <dbReference type="ARBA" id="ARBA00022729"/>
    </source>
</evidence>
<dbReference type="InterPro" id="IPR036990">
    <property type="entry name" value="M14A-like_propep"/>
</dbReference>
<dbReference type="RefSeq" id="XP_015707258.1">
    <property type="nucleotide sequence ID" value="XM_015851772.2"/>
</dbReference>
<proteinExistence type="inferred from homology"/>
<feature type="active site" description="Proton donor/acceptor" evidence="24">
    <location>
        <position position="384"/>
    </location>
</feature>
<keyword evidence="10" id="KW-0378">Hydrolase</keyword>
<evidence type="ECO:0000256" key="12">
    <source>
        <dbReference type="ARBA" id="ARBA00023049"/>
    </source>
</evidence>
<evidence type="ECO:0000256" key="4">
    <source>
        <dbReference type="ARBA" id="ARBA00022525"/>
    </source>
</evidence>
<dbReference type="InterPro" id="IPR000834">
    <property type="entry name" value="Peptidase_M14"/>
</dbReference>
<comment type="cofactor">
    <cofactor evidence="1">
        <name>Zn(2+)</name>
        <dbReference type="ChEBI" id="CHEBI:29105"/>
    </cofactor>
</comment>
<feature type="domain" description="Peptidase M14" evidence="26">
    <location>
        <begin position="121"/>
        <end position="418"/>
    </location>
</feature>
<evidence type="ECO:0000256" key="2">
    <source>
        <dbReference type="ARBA" id="ARBA00004613"/>
    </source>
</evidence>
<evidence type="ECO:0000256" key="5">
    <source>
        <dbReference type="ARBA" id="ARBA00022645"/>
    </source>
</evidence>
<dbReference type="AlphaFoldDB" id="A0A8C2UAX6"/>
<keyword evidence="15" id="KW-1015">Disulfide bond</keyword>
<evidence type="ECO:0000256" key="17">
    <source>
        <dbReference type="ARBA" id="ARBA00023281"/>
    </source>
</evidence>
<evidence type="ECO:0000256" key="3">
    <source>
        <dbReference type="ARBA" id="ARBA00005988"/>
    </source>
</evidence>
<dbReference type="KEGG" id="cjo:107308136"/>
<dbReference type="EC" id="3.4.17.20" evidence="20"/>
<dbReference type="GO" id="GO:0005615">
    <property type="term" value="C:extracellular space"/>
    <property type="evidence" value="ECO:0007669"/>
    <property type="project" value="TreeGrafter"/>
</dbReference>
<dbReference type="GO" id="GO:0008270">
    <property type="term" value="F:zinc ion binding"/>
    <property type="evidence" value="ECO:0007669"/>
    <property type="project" value="InterPro"/>
</dbReference>
<dbReference type="GO" id="GO:0007596">
    <property type="term" value="P:blood coagulation"/>
    <property type="evidence" value="ECO:0007669"/>
    <property type="project" value="UniProtKB-KW"/>
</dbReference>
<dbReference type="GO" id="GO:0042730">
    <property type="term" value="P:fibrinolysis"/>
    <property type="evidence" value="ECO:0007669"/>
    <property type="project" value="UniProtKB-KW"/>
</dbReference>
<sequence length="422" mass="49024">MMMYLLFFTLFIWIQEKNAFALPRDEVLWAFPKTDKQVEDLQSLLNTTEVILWQPVVVENIQKNQEVHFYVNASSTNRIKAGLRQLTILHKVLMGDVQGLIEKQTLNDTVNPRSSSSYYENYHSMTEIYHWMEETVRVHSDLLEKIYIGSSYEKRPLYVLKLSKRQENPKSAIWIDCGIHAREWISPAFCLWFIGNAIHLRERDRIMTTLLEHFDFYVMPVMNVDGYEYTWSKPSNRLWRKSRSSHSNSGCIGTDMNRNFDAQWCGRGASPNECYETYCGPYPESEPEVKAVARFIRDHKYIIKAYITMHSYSQMVLFPYSYTMDKSKDHDELESLAKKAANAIKRTTKKIYKLGPGAQTIYLAPGGSDDWAYDLGIKYSFTIELRDTGTYGFLLPSAQIRPTCLEALSAVKEIAQHVLQNL</sequence>
<evidence type="ECO:0000256" key="15">
    <source>
        <dbReference type="ARBA" id="ARBA00023157"/>
    </source>
</evidence>
<dbReference type="Gene3D" id="3.40.630.10">
    <property type="entry name" value="Zn peptidases"/>
    <property type="match status" value="1"/>
</dbReference>
<dbReference type="SUPFAM" id="SSF53187">
    <property type="entry name" value="Zn-dependent exopeptidases"/>
    <property type="match status" value="1"/>
</dbReference>
<dbReference type="CDD" id="cd06246">
    <property type="entry name" value="M14_CPB2"/>
    <property type="match status" value="1"/>
</dbReference>
<keyword evidence="28" id="KW-1185">Reference proteome</keyword>
<keyword evidence="11" id="KW-0862">Zinc</keyword>
<keyword evidence="9 25" id="KW-0732">Signal</keyword>
<comment type="function">
    <text evidence="19">Cleaves C-terminal arginine or lysine residues from biologically active peptides such as kinins or anaphylatoxins in the circulation thereby regulating their activities. Down-regulates fibrinolysis by removing C-terminal lysine residues from fibrin that has already been partially degraded by plasmin.</text>
</comment>
<evidence type="ECO:0000256" key="25">
    <source>
        <dbReference type="SAM" id="SignalP"/>
    </source>
</evidence>
<keyword evidence="4" id="KW-0964">Secreted</keyword>
<evidence type="ECO:0000256" key="13">
    <source>
        <dbReference type="ARBA" id="ARBA00023084"/>
    </source>
</evidence>
<comment type="similarity">
    <text evidence="3 24">Belongs to the peptidase M14 family.</text>
</comment>
<evidence type="ECO:0000256" key="24">
    <source>
        <dbReference type="PROSITE-ProRule" id="PRU01379"/>
    </source>
</evidence>
<evidence type="ECO:0000313" key="28">
    <source>
        <dbReference type="Proteomes" id="UP000694412"/>
    </source>
</evidence>
<evidence type="ECO:0000256" key="19">
    <source>
        <dbReference type="ARBA" id="ARBA00053927"/>
    </source>
</evidence>
<evidence type="ECO:0000256" key="1">
    <source>
        <dbReference type="ARBA" id="ARBA00001947"/>
    </source>
</evidence>
<dbReference type="SUPFAM" id="SSF54897">
    <property type="entry name" value="Protease propeptides/inhibitors"/>
    <property type="match status" value="1"/>
</dbReference>
<dbReference type="FunFam" id="3.30.70.340:FF:000003">
    <property type="entry name" value="Carboxypeptidase B2"/>
    <property type="match status" value="1"/>
</dbReference>
<comment type="subcellular location">
    <subcellularLocation>
        <location evidence="2">Secreted</location>
    </subcellularLocation>
</comment>
<keyword evidence="13" id="KW-0094">Blood coagulation</keyword>
<dbReference type="PROSITE" id="PS00133">
    <property type="entry name" value="CARBOXYPEPT_ZN_2"/>
    <property type="match status" value="1"/>
</dbReference>
<evidence type="ECO:0000256" key="8">
    <source>
        <dbReference type="ARBA" id="ARBA00022723"/>
    </source>
</evidence>
<dbReference type="PANTHER" id="PTHR11705:SF17">
    <property type="entry name" value="CARBOXYPEPTIDASE B2"/>
    <property type="match status" value="1"/>
</dbReference>
<keyword evidence="6" id="KW-0645">Protease</keyword>
<keyword evidence="8" id="KW-0479">Metal-binding</keyword>
<evidence type="ECO:0000256" key="14">
    <source>
        <dbReference type="ARBA" id="ARBA00023145"/>
    </source>
</evidence>
<keyword evidence="16" id="KW-0325">Glycoprotein</keyword>
<feature type="signal peptide" evidence="25">
    <location>
        <begin position="1"/>
        <end position="19"/>
    </location>
</feature>
<comment type="catalytic activity">
    <reaction evidence="18">
        <text>Release of C-terminal Arg and Lys from a polypeptide.</text>
        <dbReference type="EC" id="3.4.17.20"/>
    </reaction>
</comment>
<dbReference type="GeneTree" id="ENSGT00940000159160"/>
<evidence type="ECO:0000256" key="16">
    <source>
        <dbReference type="ARBA" id="ARBA00023180"/>
    </source>
</evidence>
<evidence type="ECO:0000256" key="7">
    <source>
        <dbReference type="ARBA" id="ARBA00022696"/>
    </source>
</evidence>
<evidence type="ECO:0000259" key="26">
    <source>
        <dbReference type="PROSITE" id="PS52035"/>
    </source>
</evidence>
<reference evidence="27" key="2">
    <citation type="submission" date="2025-08" db="UniProtKB">
        <authorList>
            <consortium name="Ensembl"/>
        </authorList>
    </citation>
    <scope>IDENTIFICATION</scope>
</reference>
<dbReference type="PROSITE" id="PS52035">
    <property type="entry name" value="PEPTIDASE_M14"/>
    <property type="match status" value="1"/>
</dbReference>
<evidence type="ECO:0000256" key="20">
    <source>
        <dbReference type="ARBA" id="ARBA00066563"/>
    </source>
</evidence>
<name>A0A8C2UAX6_COTJA</name>
<evidence type="ECO:0000256" key="21">
    <source>
        <dbReference type="ARBA" id="ARBA00070087"/>
    </source>
</evidence>
<protein>
    <recommendedName>
        <fullName evidence="21">Carboxypeptidase B2</fullName>
        <ecNumber evidence="20">3.4.17.20</ecNumber>
    </recommendedName>
    <alternativeName>
        <fullName evidence="23">Carboxypeptidase U</fullName>
    </alternativeName>
    <alternativeName>
        <fullName evidence="22">Thrombin-activable fibrinolysis inhibitor</fullName>
    </alternativeName>
</protein>
<keyword evidence="14" id="KW-0865">Zymogen</keyword>